<organism evidence="2 3">
    <name type="scientific">Sinorhizobium sojae CCBAU 05684</name>
    <dbReference type="NCBI Taxonomy" id="716928"/>
    <lineage>
        <taxon>Bacteria</taxon>
        <taxon>Pseudomonadati</taxon>
        <taxon>Pseudomonadota</taxon>
        <taxon>Alphaproteobacteria</taxon>
        <taxon>Hyphomicrobiales</taxon>
        <taxon>Rhizobiaceae</taxon>
        <taxon>Sinorhizobium/Ensifer group</taxon>
        <taxon>Sinorhizobium</taxon>
    </lineage>
</organism>
<keyword evidence="3" id="KW-1185">Reference proteome</keyword>
<name>A0A249P908_9HYPH</name>
<sequence>MRLMMIGSALSLVVTAAIAQDFGGQEDQDYASELWQSMQERNLAGDDAVQAFPYPGTGIHTA</sequence>
<dbReference type="Proteomes" id="UP000217211">
    <property type="component" value="Chromosome"/>
</dbReference>
<evidence type="ECO:0000313" key="3">
    <source>
        <dbReference type="Proteomes" id="UP000217211"/>
    </source>
</evidence>
<evidence type="ECO:0000313" key="2">
    <source>
        <dbReference type="EMBL" id="ASY62154.1"/>
    </source>
</evidence>
<protein>
    <submittedName>
        <fullName evidence="2">Uncharacterized protein</fullName>
    </submittedName>
</protein>
<feature type="signal peptide" evidence="1">
    <location>
        <begin position="1"/>
        <end position="19"/>
    </location>
</feature>
<keyword evidence="1" id="KW-0732">Signal</keyword>
<gene>
    <name evidence="2" type="ORF">SJ05684_c06910</name>
</gene>
<proteinExistence type="predicted"/>
<dbReference type="AlphaFoldDB" id="A0A249P908"/>
<dbReference type="EMBL" id="CP023067">
    <property type="protein sequence ID" value="ASY62154.1"/>
    <property type="molecule type" value="Genomic_DNA"/>
</dbReference>
<evidence type="ECO:0000256" key="1">
    <source>
        <dbReference type="SAM" id="SignalP"/>
    </source>
</evidence>
<reference evidence="2 3" key="1">
    <citation type="submission" date="2017-08" db="EMBL/GenBank/DDBJ databases">
        <title>Multipartite genome sequences of Sinorhizobium species nodulating soybeans.</title>
        <authorList>
            <person name="Tian C.F."/>
        </authorList>
    </citation>
    <scope>NUCLEOTIDE SEQUENCE [LARGE SCALE GENOMIC DNA]</scope>
    <source>
        <strain evidence="2 3">CCBAU 05684</strain>
    </source>
</reference>
<feature type="chain" id="PRO_5012715891" evidence="1">
    <location>
        <begin position="20"/>
        <end position="62"/>
    </location>
</feature>
<dbReference type="RefSeq" id="WP_202947460.1">
    <property type="nucleotide sequence ID" value="NZ_AJQT01000038.1"/>
</dbReference>
<dbReference type="KEGG" id="esj:SJ05684_c06910"/>
<accession>A0A249P908</accession>
<dbReference type="STRING" id="716928.GCA_000261485_02150"/>